<feature type="domain" description="FAD-binding PCMH-type" evidence="6">
    <location>
        <begin position="40"/>
        <end position="210"/>
    </location>
</feature>
<organism evidence="7 8">
    <name type="scientific">Cellulomonas humilata</name>
    <dbReference type="NCBI Taxonomy" id="144055"/>
    <lineage>
        <taxon>Bacteria</taxon>
        <taxon>Bacillati</taxon>
        <taxon>Actinomycetota</taxon>
        <taxon>Actinomycetes</taxon>
        <taxon>Micrococcales</taxon>
        <taxon>Cellulomonadaceae</taxon>
        <taxon>Cellulomonas</taxon>
    </lineage>
</organism>
<accession>A0A7Y6A4F3</accession>
<keyword evidence="5" id="KW-0560">Oxidoreductase</keyword>
<dbReference type="AlphaFoldDB" id="A0A7Y6A4F3"/>
<name>A0A7Y6A4F3_9CELL</name>
<dbReference type="InterPro" id="IPR036318">
    <property type="entry name" value="FAD-bd_PCMH-like_sf"/>
</dbReference>
<dbReference type="Proteomes" id="UP000565724">
    <property type="component" value="Unassembled WGS sequence"/>
</dbReference>
<dbReference type="EMBL" id="JABMCI010000070">
    <property type="protein sequence ID" value="NUU19589.1"/>
    <property type="molecule type" value="Genomic_DNA"/>
</dbReference>
<dbReference type="InterPro" id="IPR016166">
    <property type="entry name" value="FAD-bd_PCMH"/>
</dbReference>
<dbReference type="InterPro" id="IPR006094">
    <property type="entry name" value="Oxid_FAD_bind_N"/>
</dbReference>
<dbReference type="PANTHER" id="PTHR42973">
    <property type="entry name" value="BINDING OXIDOREDUCTASE, PUTATIVE (AFU_ORTHOLOGUE AFUA_1G17690)-RELATED"/>
    <property type="match status" value="1"/>
</dbReference>
<dbReference type="Gene3D" id="3.40.462.20">
    <property type="match status" value="1"/>
</dbReference>
<evidence type="ECO:0000256" key="5">
    <source>
        <dbReference type="ARBA" id="ARBA00023002"/>
    </source>
</evidence>
<dbReference type="Gene3D" id="3.30.43.10">
    <property type="entry name" value="Uridine Diphospho-n-acetylenolpyruvylglucosamine Reductase, domain 2"/>
    <property type="match status" value="1"/>
</dbReference>
<dbReference type="SUPFAM" id="SSF56176">
    <property type="entry name" value="FAD-binding/transporter-associated domain-like"/>
    <property type="match status" value="1"/>
</dbReference>
<proteinExistence type="inferred from homology"/>
<dbReference type="InterPro" id="IPR016167">
    <property type="entry name" value="FAD-bd_PCMH_sub1"/>
</dbReference>
<protein>
    <submittedName>
        <fullName evidence="7">FAD-binding oxidoreductase</fullName>
    </submittedName>
</protein>
<evidence type="ECO:0000256" key="1">
    <source>
        <dbReference type="ARBA" id="ARBA00001974"/>
    </source>
</evidence>
<comment type="cofactor">
    <cofactor evidence="1">
        <name>FAD</name>
        <dbReference type="ChEBI" id="CHEBI:57692"/>
    </cofactor>
</comment>
<evidence type="ECO:0000313" key="7">
    <source>
        <dbReference type="EMBL" id="NUU19589.1"/>
    </source>
</evidence>
<dbReference type="PROSITE" id="PS51387">
    <property type="entry name" value="FAD_PCMH"/>
    <property type="match status" value="1"/>
</dbReference>
<dbReference type="InterPro" id="IPR050416">
    <property type="entry name" value="FAD-linked_Oxidoreductase"/>
</dbReference>
<comment type="caution">
    <text evidence="7">The sequence shown here is derived from an EMBL/GenBank/DDBJ whole genome shotgun (WGS) entry which is preliminary data.</text>
</comment>
<evidence type="ECO:0000259" key="6">
    <source>
        <dbReference type="PROSITE" id="PS51387"/>
    </source>
</evidence>
<evidence type="ECO:0000256" key="3">
    <source>
        <dbReference type="ARBA" id="ARBA00022630"/>
    </source>
</evidence>
<dbReference type="GO" id="GO:0071949">
    <property type="term" value="F:FAD binding"/>
    <property type="evidence" value="ECO:0007669"/>
    <property type="project" value="InterPro"/>
</dbReference>
<sequence>MTQTTSSEVGARLRARVRGTVWQQGDDGYDDARRVWNGAVDRRPAAVVRCVDAEDVRAALLVARDSDVPLSVRGGGHDWAGRASSDGGVVLDLSALRGVEVDPVARVAVAQGGALVADVVDPAATHGLGTATAVVRTVGMAGMTLAGGYGGLVGRFGLALDNLLSADVLLADGTRVLAGPDGDPELLWALRGGGGNFGIVTGARYRLHPLGPVLGGMVLYPHEQALPVLRGYRDVIATAPDELTVMAGFVAGPTGAPAVFVAPTWSGDLDAGEAAVAPLLRLGTQVGGGVGPLPYPELIRMFEAGARPGQHYALGTRWLPTLTDDAIEVLAEAALSSPSPSSLLALHHFHGAATRVAPGATAFALRREHLLAEVIAAWQPGAPAEPHRAWVQRVADALAPGALPGGYPNILGPRDSARVRLGFGANADRLLAAKRRYDPDGVLTAIAAIDT</sequence>
<dbReference type="InterPro" id="IPR016169">
    <property type="entry name" value="FAD-bd_PCMH_sub2"/>
</dbReference>
<dbReference type="GO" id="GO:0016491">
    <property type="term" value="F:oxidoreductase activity"/>
    <property type="evidence" value="ECO:0007669"/>
    <property type="project" value="UniProtKB-KW"/>
</dbReference>
<keyword evidence="4" id="KW-0274">FAD</keyword>
<evidence type="ECO:0000256" key="4">
    <source>
        <dbReference type="ARBA" id="ARBA00022827"/>
    </source>
</evidence>
<gene>
    <name evidence="7" type="ORF">HP550_20275</name>
</gene>
<keyword evidence="3" id="KW-0285">Flavoprotein</keyword>
<dbReference type="InterPro" id="IPR006093">
    <property type="entry name" value="Oxy_OxRdtase_FAD_BS"/>
</dbReference>
<evidence type="ECO:0000256" key="2">
    <source>
        <dbReference type="ARBA" id="ARBA00005466"/>
    </source>
</evidence>
<reference evidence="7 8" key="1">
    <citation type="submission" date="2020-05" db="EMBL/GenBank/DDBJ databases">
        <title>Genome Sequencing of Type Strains.</title>
        <authorList>
            <person name="Lemaire J.F."/>
            <person name="Inderbitzin P."/>
            <person name="Gregorio O.A."/>
            <person name="Collins S.B."/>
            <person name="Wespe N."/>
            <person name="Knight-Connoni V."/>
        </authorList>
    </citation>
    <scope>NUCLEOTIDE SEQUENCE [LARGE SCALE GENOMIC DNA]</scope>
    <source>
        <strain evidence="7 8">ATCC 25174</strain>
    </source>
</reference>
<dbReference type="PROSITE" id="PS00862">
    <property type="entry name" value="OX2_COVAL_FAD"/>
    <property type="match status" value="1"/>
</dbReference>
<keyword evidence="8" id="KW-1185">Reference proteome</keyword>
<evidence type="ECO:0000313" key="8">
    <source>
        <dbReference type="Proteomes" id="UP000565724"/>
    </source>
</evidence>
<dbReference type="PANTHER" id="PTHR42973:SF39">
    <property type="entry name" value="FAD-BINDING PCMH-TYPE DOMAIN-CONTAINING PROTEIN"/>
    <property type="match status" value="1"/>
</dbReference>
<comment type="similarity">
    <text evidence="2">Belongs to the oxygen-dependent FAD-linked oxidoreductase family.</text>
</comment>
<dbReference type="Gene3D" id="3.30.465.10">
    <property type="match status" value="1"/>
</dbReference>
<dbReference type="Pfam" id="PF01565">
    <property type="entry name" value="FAD_binding_4"/>
    <property type="match status" value="1"/>
</dbReference>